<protein>
    <submittedName>
        <fullName evidence="3">Replication initiator protein</fullName>
    </submittedName>
</protein>
<feature type="region of interest" description="Disordered" evidence="1">
    <location>
        <begin position="110"/>
        <end position="130"/>
    </location>
</feature>
<sequence length="344" mass="39743">MPCYKPGRGRQAPDGTVTYYGHIQIAAGKLPPLPKYFKDFPLPCGKCTGCRLERSRQWAVRLMHEAQLHKKTSFVTLTYKNTELPGSAARNIEDSLRALRSPQLRTALDRRAHAEARAHDDQEPSLSKGDLKAFTNRLNTAAHRRFGNGVKYYACGEYGETTHRPHYHIAIYGEDFADDRIPWKLSNGHQLWRSSRLATLWPHGDADIGELTFESAAYIARYIMKKITGAKAHDHYKREKEGKEYWLEPEFNVMSRRPGIASRWFEQNHSDVYPHDHVISRGHPAKPPRYYDYLLEKIDEHMYDYMKIAREEAPRQEGEETPARLAVRETVALAKLLQNKRSLE</sequence>
<dbReference type="Pfam" id="PF23343">
    <property type="entry name" value="REP_ORF2-G2P"/>
    <property type="match status" value="1"/>
</dbReference>
<dbReference type="EMBL" id="MK249141">
    <property type="protein sequence ID" value="QCQ84644.1"/>
    <property type="molecule type" value="Genomic_DNA"/>
</dbReference>
<organism evidence="3">
    <name type="scientific">Blackfly microvirus SF02</name>
    <dbReference type="NCBI Taxonomy" id="2576452"/>
    <lineage>
        <taxon>Viruses</taxon>
        <taxon>Monodnaviria</taxon>
        <taxon>Sangervirae</taxon>
        <taxon>Phixviricota</taxon>
        <taxon>Malgrandaviricetes</taxon>
        <taxon>Petitvirales</taxon>
        <taxon>Microviridae</taxon>
        <taxon>Microvirus</taxon>
    </lineage>
</organism>
<feature type="domain" description="Replication-associated protein ORF2/G2P" evidence="2">
    <location>
        <begin position="73"/>
        <end position="226"/>
    </location>
</feature>
<dbReference type="Proteomes" id="UP000324721">
    <property type="component" value="Segment"/>
</dbReference>
<evidence type="ECO:0000259" key="2">
    <source>
        <dbReference type="Pfam" id="PF23343"/>
    </source>
</evidence>
<name>A0A4P8PTA4_9VIRU</name>
<dbReference type="InterPro" id="IPR056906">
    <property type="entry name" value="ORF2/G2P_dom"/>
</dbReference>
<reference evidence="3" key="1">
    <citation type="submission" date="2018-12" db="EMBL/GenBank/DDBJ databases">
        <title>Singled stranded DNA viruses identified in blackflies (Austrosimulium ungulatum) sampled in New Zealand.</title>
        <authorList>
            <person name="Kraberger S."/>
            <person name="Fontenele R.S."/>
            <person name="Schmidlin K."/>
            <person name="Walters M."/>
            <person name="Varsani A."/>
        </authorList>
    </citation>
    <scope>NUCLEOTIDE SEQUENCE [LARGE SCALE GENOMIC DNA]</scope>
    <source>
        <strain evidence="3">028</strain>
    </source>
</reference>
<feature type="compositionally biased region" description="Basic and acidic residues" evidence="1">
    <location>
        <begin position="110"/>
        <end position="122"/>
    </location>
</feature>
<evidence type="ECO:0000313" key="3">
    <source>
        <dbReference type="EMBL" id="QCQ84644.1"/>
    </source>
</evidence>
<evidence type="ECO:0000256" key="1">
    <source>
        <dbReference type="SAM" id="MobiDB-lite"/>
    </source>
</evidence>
<proteinExistence type="predicted"/>
<accession>A0A4P8PTA4</accession>